<feature type="compositionally biased region" description="Basic and acidic residues" evidence="6">
    <location>
        <begin position="138"/>
        <end position="148"/>
    </location>
</feature>
<dbReference type="PROSITE" id="PS01186">
    <property type="entry name" value="EGF_2"/>
    <property type="match status" value="1"/>
</dbReference>
<keyword evidence="9" id="KW-0418">Kinase</keyword>
<feature type="domain" description="EGF-like" evidence="8">
    <location>
        <begin position="387"/>
        <end position="435"/>
    </location>
</feature>
<dbReference type="GO" id="GO:0016301">
    <property type="term" value="F:kinase activity"/>
    <property type="evidence" value="ECO:0007669"/>
    <property type="project" value="UniProtKB-KW"/>
</dbReference>
<organism evidence="9 10">
    <name type="scientific">Artemisia annua</name>
    <name type="common">Sweet wormwood</name>
    <dbReference type="NCBI Taxonomy" id="35608"/>
    <lineage>
        <taxon>Eukaryota</taxon>
        <taxon>Viridiplantae</taxon>
        <taxon>Streptophyta</taxon>
        <taxon>Embryophyta</taxon>
        <taxon>Tracheophyta</taxon>
        <taxon>Spermatophyta</taxon>
        <taxon>Magnoliopsida</taxon>
        <taxon>eudicotyledons</taxon>
        <taxon>Gunneridae</taxon>
        <taxon>Pentapetalae</taxon>
        <taxon>asterids</taxon>
        <taxon>campanulids</taxon>
        <taxon>Asterales</taxon>
        <taxon>Asteraceae</taxon>
        <taxon>Asteroideae</taxon>
        <taxon>Anthemideae</taxon>
        <taxon>Artemisiinae</taxon>
        <taxon>Artemisia</taxon>
    </lineage>
</organism>
<evidence type="ECO:0000256" key="5">
    <source>
        <dbReference type="SAM" id="Coils"/>
    </source>
</evidence>
<dbReference type="InterPro" id="IPR000742">
    <property type="entry name" value="EGF"/>
</dbReference>
<evidence type="ECO:0000256" key="3">
    <source>
        <dbReference type="ARBA" id="ARBA00023157"/>
    </source>
</evidence>
<dbReference type="SMART" id="SM00179">
    <property type="entry name" value="EGF_CA"/>
    <property type="match status" value="2"/>
</dbReference>
<dbReference type="Gene3D" id="2.10.25.10">
    <property type="entry name" value="Laminin"/>
    <property type="match status" value="1"/>
</dbReference>
<comment type="subcellular location">
    <subcellularLocation>
        <location evidence="1">Membrane</location>
        <topology evidence="1">Single-pass membrane protein</topology>
    </subcellularLocation>
</comment>
<evidence type="ECO:0000256" key="6">
    <source>
        <dbReference type="SAM" id="MobiDB-lite"/>
    </source>
</evidence>
<comment type="caution">
    <text evidence="4">Lacks conserved residue(s) required for the propagation of feature annotation.</text>
</comment>
<evidence type="ECO:0000256" key="1">
    <source>
        <dbReference type="ARBA" id="ARBA00004167"/>
    </source>
</evidence>
<reference evidence="9 10" key="1">
    <citation type="journal article" date="2018" name="Mol. Plant">
        <title>The genome of Artemisia annua provides insight into the evolution of Asteraceae family and artemisinin biosynthesis.</title>
        <authorList>
            <person name="Shen Q."/>
            <person name="Zhang L."/>
            <person name="Liao Z."/>
            <person name="Wang S."/>
            <person name="Yan T."/>
            <person name="Shi P."/>
            <person name="Liu M."/>
            <person name="Fu X."/>
            <person name="Pan Q."/>
            <person name="Wang Y."/>
            <person name="Lv Z."/>
            <person name="Lu X."/>
            <person name="Zhang F."/>
            <person name="Jiang W."/>
            <person name="Ma Y."/>
            <person name="Chen M."/>
            <person name="Hao X."/>
            <person name="Li L."/>
            <person name="Tang Y."/>
            <person name="Lv G."/>
            <person name="Zhou Y."/>
            <person name="Sun X."/>
            <person name="Brodelius P.E."/>
            <person name="Rose J.K.C."/>
            <person name="Tang K."/>
        </authorList>
    </citation>
    <scope>NUCLEOTIDE SEQUENCE [LARGE SCALE GENOMIC DNA]</scope>
    <source>
        <strain evidence="10">cv. Huhao1</strain>
        <tissue evidence="9">Leaf</tissue>
    </source>
</reference>
<feature type="disulfide bond" evidence="4">
    <location>
        <begin position="403"/>
        <end position="420"/>
    </location>
</feature>
<dbReference type="Pfam" id="PF13947">
    <property type="entry name" value="GUB_WAK_bind"/>
    <property type="match status" value="1"/>
</dbReference>
<dbReference type="GO" id="GO:0030247">
    <property type="term" value="F:polysaccharide binding"/>
    <property type="evidence" value="ECO:0007669"/>
    <property type="project" value="InterPro"/>
</dbReference>
<accession>A0A2U1NS39</accession>
<dbReference type="GO" id="GO:0005509">
    <property type="term" value="F:calcium ion binding"/>
    <property type="evidence" value="ECO:0007669"/>
    <property type="project" value="InterPro"/>
</dbReference>
<protein>
    <submittedName>
        <fullName evidence="9">Serine/threonine-protein kinase, active site protein</fullName>
    </submittedName>
</protein>
<comment type="caution">
    <text evidence="9">The sequence shown here is derived from an EMBL/GenBank/DDBJ whole genome shotgun (WGS) entry which is preliminary data.</text>
</comment>
<feature type="signal peptide" evidence="7">
    <location>
        <begin position="1"/>
        <end position="23"/>
    </location>
</feature>
<gene>
    <name evidence="9" type="ORF">CTI12_AA235560</name>
</gene>
<feature type="chain" id="PRO_5015705689" evidence="7">
    <location>
        <begin position="24"/>
        <end position="491"/>
    </location>
</feature>
<name>A0A2U1NS39_ARTAN</name>
<dbReference type="InterPro" id="IPR025287">
    <property type="entry name" value="WAK_GUB"/>
</dbReference>
<dbReference type="STRING" id="35608.A0A2U1NS39"/>
<keyword evidence="2 7" id="KW-0732">Signal</keyword>
<dbReference type="InterPro" id="IPR001881">
    <property type="entry name" value="EGF-like_Ca-bd_dom"/>
</dbReference>
<dbReference type="EMBL" id="PKPP01002281">
    <property type="protein sequence ID" value="PWA76323.1"/>
    <property type="molecule type" value="Genomic_DNA"/>
</dbReference>
<keyword evidence="10" id="KW-1185">Reference proteome</keyword>
<evidence type="ECO:0000256" key="4">
    <source>
        <dbReference type="PROSITE-ProRule" id="PRU00076"/>
    </source>
</evidence>
<keyword evidence="4" id="KW-0245">EGF-like domain</keyword>
<dbReference type="PROSITE" id="PS50026">
    <property type="entry name" value="EGF_3"/>
    <property type="match status" value="2"/>
</dbReference>
<feature type="region of interest" description="Disordered" evidence="6">
    <location>
        <begin position="131"/>
        <end position="151"/>
    </location>
</feature>
<dbReference type="SMART" id="SM00181">
    <property type="entry name" value="EGF"/>
    <property type="match status" value="2"/>
</dbReference>
<evidence type="ECO:0000313" key="10">
    <source>
        <dbReference type="Proteomes" id="UP000245207"/>
    </source>
</evidence>
<sequence>MAHWWINIDQILLTIPSMMMTYGNNVLQTVECLDGVQCQIHSTRLVHQVLQDVLVLRPQDLKIFSIRGELKEELKEEMKVDLKEEMKNELKEEMDGDLKEETREVLKEEMRAIIQEMLVMVSRVMLPTNQKQNKRCLNKNESKSKDPFNDQTTKLQRLEKTLIAVASLLGSASAQNTSHCEYSCGNVTIVYPFGSGEGCYYSPDFLVTCNRSLDEPTPFYGDSSGNIVITNMSTSTSEMEIMMFVAHDCYNNVGNNTSNYPSLTLRSFRISTKNRFVAIGCDTDAYIDGTRGNVSDSTGCRTTCGTSSHITNGSCSGIGCCEIAIPEGMSSFKLFALSFDNHANITDFNPCSHAFVVNKGKYKFSSNNLFDFGNVKKMPMLLDWAIGNDTCEVAKRNMTSFLCQGNSECDQDYGGPGYRCRCKPGYEGNPYRNCTNINECDQNNGNCIHKCIDTPGSHRCPCKKGYDGDGFKDGTGCTAKRSLLIEIAICK</sequence>
<keyword evidence="9" id="KW-0808">Transferase</keyword>
<dbReference type="PANTHER" id="PTHR33491">
    <property type="entry name" value="OSJNBA0016N04.9 PROTEIN"/>
    <property type="match status" value="1"/>
</dbReference>
<evidence type="ECO:0000256" key="2">
    <source>
        <dbReference type="ARBA" id="ARBA00022729"/>
    </source>
</evidence>
<keyword evidence="3 4" id="KW-1015">Disulfide bond</keyword>
<dbReference type="SUPFAM" id="SSF57196">
    <property type="entry name" value="EGF/Laminin"/>
    <property type="match status" value="1"/>
</dbReference>
<proteinExistence type="predicted"/>
<dbReference type="GO" id="GO:0016020">
    <property type="term" value="C:membrane"/>
    <property type="evidence" value="ECO:0007669"/>
    <property type="project" value="UniProtKB-SubCell"/>
</dbReference>
<evidence type="ECO:0000259" key="8">
    <source>
        <dbReference type="PROSITE" id="PS50026"/>
    </source>
</evidence>
<keyword evidence="5" id="KW-0175">Coiled coil</keyword>
<feature type="domain" description="EGF-like" evidence="8">
    <location>
        <begin position="436"/>
        <end position="472"/>
    </location>
</feature>
<evidence type="ECO:0000313" key="9">
    <source>
        <dbReference type="EMBL" id="PWA76323.1"/>
    </source>
</evidence>
<dbReference type="AlphaFoldDB" id="A0A2U1NS39"/>
<feature type="coiled-coil region" evidence="5">
    <location>
        <begin position="72"/>
        <end position="100"/>
    </location>
</feature>
<dbReference type="OrthoDB" id="4062651at2759"/>
<dbReference type="Proteomes" id="UP000245207">
    <property type="component" value="Unassembled WGS sequence"/>
</dbReference>
<evidence type="ECO:0000256" key="7">
    <source>
        <dbReference type="SAM" id="SignalP"/>
    </source>
</evidence>